<proteinExistence type="predicted"/>
<evidence type="ECO:0000259" key="1">
    <source>
        <dbReference type="Pfam" id="PF13443"/>
    </source>
</evidence>
<gene>
    <name evidence="2" type="ORF">AV654_17880</name>
</gene>
<dbReference type="RefSeq" id="WP_063182045.1">
    <property type="nucleotide sequence ID" value="NZ_LQRA01000052.1"/>
</dbReference>
<dbReference type="GO" id="GO:0003677">
    <property type="term" value="F:DNA binding"/>
    <property type="evidence" value="ECO:0007669"/>
    <property type="project" value="InterPro"/>
</dbReference>
<protein>
    <recommendedName>
        <fullName evidence="1">HTH cro/C1-type domain-containing protein</fullName>
    </recommendedName>
</protein>
<accession>A0A161S447</accession>
<evidence type="ECO:0000313" key="2">
    <source>
        <dbReference type="EMBL" id="KZE79339.1"/>
    </source>
</evidence>
<dbReference type="Proteomes" id="UP000076563">
    <property type="component" value="Unassembled WGS sequence"/>
</dbReference>
<keyword evidence="3" id="KW-1185">Reference proteome</keyword>
<name>A0A161S447_9BACL</name>
<dbReference type="Gene3D" id="1.10.260.40">
    <property type="entry name" value="lambda repressor-like DNA-binding domains"/>
    <property type="match status" value="1"/>
</dbReference>
<comment type="caution">
    <text evidence="2">The sequence shown here is derived from an EMBL/GenBank/DDBJ whole genome shotgun (WGS) entry which is preliminary data.</text>
</comment>
<dbReference type="InterPro" id="IPR001387">
    <property type="entry name" value="Cro/C1-type_HTH"/>
</dbReference>
<dbReference type="EMBL" id="LQRA01000052">
    <property type="protein sequence ID" value="KZE79339.1"/>
    <property type="molecule type" value="Genomic_DNA"/>
</dbReference>
<sequence>MKKIHSNLKNLIDAKGVSIRQVARDIDYRFDSVRLMYNDEMKQFPRELLEKLCTYFDVGIADLLRYEDEQEG</sequence>
<dbReference type="InterPro" id="IPR010982">
    <property type="entry name" value="Lambda_DNA-bd_dom_sf"/>
</dbReference>
<organism evidence="2 3">
    <name type="scientific">Paenibacillus elgii</name>
    <dbReference type="NCBI Taxonomy" id="189691"/>
    <lineage>
        <taxon>Bacteria</taxon>
        <taxon>Bacillati</taxon>
        <taxon>Bacillota</taxon>
        <taxon>Bacilli</taxon>
        <taxon>Bacillales</taxon>
        <taxon>Paenibacillaceae</taxon>
        <taxon>Paenibacillus</taxon>
    </lineage>
</organism>
<reference evidence="3" key="1">
    <citation type="submission" date="2016-01" db="EMBL/GenBank/DDBJ databases">
        <title>Draft genome of Chromobacterium sp. F49.</title>
        <authorList>
            <person name="Hong K.W."/>
        </authorList>
    </citation>
    <scope>NUCLEOTIDE SEQUENCE [LARGE SCALE GENOMIC DNA]</scope>
    <source>
        <strain evidence="3">M63</strain>
    </source>
</reference>
<evidence type="ECO:0000313" key="3">
    <source>
        <dbReference type="Proteomes" id="UP000076563"/>
    </source>
</evidence>
<dbReference type="Pfam" id="PF13443">
    <property type="entry name" value="HTH_26"/>
    <property type="match status" value="1"/>
</dbReference>
<dbReference type="SUPFAM" id="SSF47413">
    <property type="entry name" value="lambda repressor-like DNA-binding domains"/>
    <property type="match status" value="1"/>
</dbReference>
<feature type="domain" description="HTH cro/C1-type" evidence="1">
    <location>
        <begin position="7"/>
        <end position="69"/>
    </location>
</feature>
<dbReference type="AlphaFoldDB" id="A0A161S447"/>